<gene>
    <name evidence="2" type="ORF">EKH79_04595</name>
</gene>
<reference evidence="2 3" key="1">
    <citation type="submission" date="2018-12" db="EMBL/GenBank/DDBJ databases">
        <title>Dyella dinghuensis sp. nov. DHOA06 and Dyella choica sp. nov. 4M-K27, isolated from forest soil.</title>
        <authorList>
            <person name="Qiu L.-H."/>
            <person name="Gao Z.-H."/>
        </authorList>
    </citation>
    <scope>NUCLEOTIDE SEQUENCE [LARGE SCALE GENOMIC DNA]</scope>
    <source>
        <strain evidence="2 3">DHOA06</strain>
    </source>
</reference>
<dbReference type="Proteomes" id="UP000267077">
    <property type="component" value="Unassembled WGS sequence"/>
</dbReference>
<comment type="caution">
    <text evidence="2">The sequence shown here is derived from an EMBL/GenBank/DDBJ whole genome shotgun (WGS) entry which is preliminary data.</text>
</comment>
<organism evidence="2 3">
    <name type="scientific">Dyella dinghuensis</name>
    <dbReference type="NCBI Taxonomy" id="1920169"/>
    <lineage>
        <taxon>Bacteria</taxon>
        <taxon>Pseudomonadati</taxon>
        <taxon>Pseudomonadota</taxon>
        <taxon>Gammaproteobacteria</taxon>
        <taxon>Lysobacterales</taxon>
        <taxon>Rhodanobacteraceae</taxon>
        <taxon>Dyella</taxon>
    </lineage>
</organism>
<evidence type="ECO:0000313" key="2">
    <source>
        <dbReference type="EMBL" id="RUL65982.1"/>
    </source>
</evidence>
<proteinExistence type="predicted"/>
<evidence type="ECO:0000256" key="1">
    <source>
        <dbReference type="SAM" id="MobiDB-lite"/>
    </source>
</evidence>
<name>A0A3S0RFD3_9GAMM</name>
<evidence type="ECO:0000313" key="3">
    <source>
        <dbReference type="Proteomes" id="UP000267077"/>
    </source>
</evidence>
<dbReference type="EMBL" id="RYZR01000003">
    <property type="protein sequence ID" value="RUL65982.1"/>
    <property type="molecule type" value="Genomic_DNA"/>
</dbReference>
<accession>A0A3S0RFD3</accession>
<protein>
    <submittedName>
        <fullName evidence="2">Uncharacterized protein</fullName>
    </submittedName>
</protein>
<feature type="region of interest" description="Disordered" evidence="1">
    <location>
        <begin position="37"/>
        <end position="65"/>
    </location>
</feature>
<keyword evidence="3" id="KW-1185">Reference proteome</keyword>
<dbReference type="AlphaFoldDB" id="A0A3S0RFD3"/>
<sequence>MSHRIAPLSLAQIHSVYAPEAKPTGKTTGNAQDVYYSRTSFAGREPGHPGHPPPPPESKGKKGRR</sequence>